<name>A0A1I2FJA5_9BURK</name>
<dbReference type="Pfam" id="PF09327">
    <property type="entry name" value="Phage_Tail_Tip"/>
    <property type="match status" value="1"/>
</dbReference>
<reference evidence="3" key="1">
    <citation type="submission" date="2016-10" db="EMBL/GenBank/DDBJ databases">
        <authorList>
            <person name="Varghese N."/>
            <person name="Submissions S."/>
        </authorList>
    </citation>
    <scope>NUCLEOTIDE SEQUENCE [LARGE SCALE GENOMIC DNA]</scope>
    <source>
        <strain evidence="3">DSM 27981</strain>
    </source>
</reference>
<organism evidence="2 3">
    <name type="scientific">Paracidovorax wautersii</name>
    <dbReference type="NCBI Taxonomy" id="1177982"/>
    <lineage>
        <taxon>Bacteria</taxon>
        <taxon>Pseudomonadati</taxon>
        <taxon>Pseudomonadota</taxon>
        <taxon>Betaproteobacteria</taxon>
        <taxon>Burkholderiales</taxon>
        <taxon>Comamonadaceae</taxon>
        <taxon>Paracidovorax</taxon>
    </lineage>
</organism>
<feature type="non-terminal residue" evidence="2">
    <location>
        <position position="1"/>
    </location>
</feature>
<feature type="domain" description="Tip attachment protein J central straight fiber" evidence="1">
    <location>
        <begin position="69"/>
        <end position="156"/>
    </location>
</feature>
<gene>
    <name evidence="2" type="ORF">SAMN04489711_1111</name>
</gene>
<dbReference type="Proteomes" id="UP000199119">
    <property type="component" value="Unassembled WGS sequence"/>
</dbReference>
<evidence type="ECO:0000313" key="2">
    <source>
        <dbReference type="EMBL" id="SFF05073.1"/>
    </source>
</evidence>
<dbReference type="AlphaFoldDB" id="A0A1I2FJA5"/>
<dbReference type="EMBL" id="FONX01000011">
    <property type="protein sequence ID" value="SFF05073.1"/>
    <property type="molecule type" value="Genomic_DNA"/>
</dbReference>
<keyword evidence="3" id="KW-1185">Reference proteome</keyword>
<dbReference type="STRING" id="1177982.SAMN04489711_1111"/>
<dbReference type="OrthoDB" id="109844at2"/>
<dbReference type="RefSeq" id="WP_139222854.1">
    <property type="nucleotide sequence ID" value="NZ_FONX01000011.1"/>
</dbReference>
<dbReference type="InterPro" id="IPR015406">
    <property type="entry name" value="GpJ_CSF"/>
</dbReference>
<evidence type="ECO:0000313" key="3">
    <source>
        <dbReference type="Proteomes" id="UP000199119"/>
    </source>
</evidence>
<proteinExistence type="predicted"/>
<protein>
    <recommendedName>
        <fullName evidence="1">Tip attachment protein J central straight fiber domain-containing protein</fullName>
    </recommendedName>
</protein>
<accession>A0A1I2FJA5</accession>
<sequence>TSAALASEASARASKDDALTQQLQSLTATVGDNKASATTSLQALASEQSAQASQLSGLSATVGGHSASISQYGQALAGLDGRFSATWGLSVIAGKYVGGMAINNNGQSVEMVFLADRFAFARRVNDEPRYLLTGGQVNGVDTVGIGGDVVLDGAMRARHILVQELSAFTARLGYVNAGRMDIASDGAGGWGYVRSANKWLGDGGSGFIFARSDWGDVIAEIQAGAMRLSMHRDGGYMRLEGPWGRLDNNGMEINQVNVIGALQIRGEEITRIRAQAAPYRQQSSQEQIDIGGYDPGGAWVLAGITCSVRTPDQGGDSSNSLRPEFFNWEIWRDGALLAAGGPDIGFTEVVLPADSGAKTYTLFVRGAYIMRAVFSLKAFRR</sequence>
<evidence type="ECO:0000259" key="1">
    <source>
        <dbReference type="Pfam" id="PF09327"/>
    </source>
</evidence>